<dbReference type="CDD" id="cd07809">
    <property type="entry name" value="ASKHA_NBD_FGGY_BaXK-like"/>
    <property type="match status" value="1"/>
</dbReference>
<dbReference type="InterPro" id="IPR050406">
    <property type="entry name" value="FGGY_Carb_Kinase"/>
</dbReference>
<dbReference type="AlphaFoldDB" id="A0A089LL43"/>
<protein>
    <submittedName>
        <fullName evidence="6">ATPase</fullName>
    </submittedName>
</protein>
<dbReference type="InterPro" id="IPR043129">
    <property type="entry name" value="ATPase_NBD"/>
</dbReference>
<feature type="domain" description="Carbohydrate kinase FGGY N-terminal" evidence="4">
    <location>
        <begin position="15"/>
        <end position="238"/>
    </location>
</feature>
<proteinExistence type="inferred from homology"/>
<dbReference type="SUPFAM" id="SSF53067">
    <property type="entry name" value="Actin-like ATPase domain"/>
    <property type="match status" value="2"/>
</dbReference>
<dbReference type="Pfam" id="PF02782">
    <property type="entry name" value="FGGY_C"/>
    <property type="match status" value="1"/>
</dbReference>
<dbReference type="Gene3D" id="3.30.420.40">
    <property type="match status" value="2"/>
</dbReference>
<sequence length="537" mass="58110">MDQNIGQAILKGETALGIEFGSTRIKAVLIDQRFGTIASGSFEWENLLEGGYWTYHLTDIIKGLQEAYRELKQEVQQKYGVTLTTVGSIGFSAMMHGYMAFDSAGGLLVPFRTWRNATTGAAAKELTDIFQFNIPERWSIAHLYQAILNGEEHVPQAEFVTTLGGYIHWLLTGSKAIGIGDASGVFPIDEATQDYNAAMVAQFDELIADKGYPWKLKDILPKVYTAGEQAGLLTEAGALILDASGDLQPGIPLCPPEGDAGTGMVATNSVRKRTGNISVGTSVFAMIVLEKDLTAVYPEIDMVTTPDGSPVGMVHANNCSSDINAWVGLFREFSEAMGFKSDPGQLFSVLFNKALEADADGGGLLSYGYFSGENITGIEKGRPLFVRSPESRFNLANFMRTHLFSAFGALKIGMDILTKQEQVSIDSILAHGGLFKTPVVGQKIVAAAMNVPVSVMATAGEGGAWGMAILAAYMQNKEQQERLDDFLDHKVFKDVEGQVIHPDEADVKGFELFMERYTAGIAIEQAAVDHLVENGRG</sequence>
<evidence type="ECO:0000259" key="4">
    <source>
        <dbReference type="Pfam" id="PF00370"/>
    </source>
</evidence>
<keyword evidence="3" id="KW-0418">Kinase</keyword>
<keyword evidence="7" id="KW-1185">Reference proteome</keyword>
<dbReference type="Proteomes" id="UP000029518">
    <property type="component" value="Chromosome"/>
</dbReference>
<dbReference type="GO" id="GO:0005975">
    <property type="term" value="P:carbohydrate metabolic process"/>
    <property type="evidence" value="ECO:0007669"/>
    <property type="project" value="InterPro"/>
</dbReference>
<dbReference type="GO" id="GO:0016301">
    <property type="term" value="F:kinase activity"/>
    <property type="evidence" value="ECO:0007669"/>
    <property type="project" value="UniProtKB-KW"/>
</dbReference>
<accession>A0A089LL43</accession>
<dbReference type="OrthoDB" id="9760563at2"/>
<keyword evidence="2" id="KW-0808">Transferase</keyword>
<evidence type="ECO:0000256" key="3">
    <source>
        <dbReference type="ARBA" id="ARBA00022777"/>
    </source>
</evidence>
<dbReference type="EMBL" id="CP009285">
    <property type="protein sequence ID" value="AIQ61622.1"/>
    <property type="molecule type" value="Genomic_DNA"/>
</dbReference>
<gene>
    <name evidence="6" type="ORF">PBOR_35515</name>
</gene>
<reference evidence="6" key="1">
    <citation type="submission" date="2014-08" db="EMBL/GenBank/DDBJ databases">
        <title>Comparative genomics of the Paenibacillus odorifer group.</title>
        <authorList>
            <person name="den Bakker H.C."/>
            <person name="Tsai Y.-C.Y.-C."/>
            <person name="Martin N."/>
            <person name="Korlach J."/>
            <person name="Wiedmann M."/>
        </authorList>
    </citation>
    <scope>NUCLEOTIDE SEQUENCE [LARGE SCALE GENOMIC DNA]</scope>
    <source>
        <strain evidence="6">DSM 13188</strain>
    </source>
</reference>
<dbReference type="InterPro" id="IPR018485">
    <property type="entry name" value="FGGY_C"/>
</dbReference>
<dbReference type="Pfam" id="PF00370">
    <property type="entry name" value="FGGY_N"/>
    <property type="match status" value="1"/>
</dbReference>
<dbReference type="PANTHER" id="PTHR43095">
    <property type="entry name" value="SUGAR KINASE"/>
    <property type="match status" value="1"/>
</dbReference>
<evidence type="ECO:0000256" key="2">
    <source>
        <dbReference type="ARBA" id="ARBA00022679"/>
    </source>
</evidence>
<evidence type="ECO:0000313" key="7">
    <source>
        <dbReference type="Proteomes" id="UP000029518"/>
    </source>
</evidence>
<organism evidence="6 7">
    <name type="scientific">Paenibacillus borealis</name>
    <dbReference type="NCBI Taxonomy" id="160799"/>
    <lineage>
        <taxon>Bacteria</taxon>
        <taxon>Bacillati</taxon>
        <taxon>Bacillota</taxon>
        <taxon>Bacilli</taxon>
        <taxon>Bacillales</taxon>
        <taxon>Paenibacillaceae</taxon>
        <taxon>Paenibacillus</taxon>
    </lineage>
</organism>
<dbReference type="InterPro" id="IPR018484">
    <property type="entry name" value="FGGY_N"/>
</dbReference>
<name>A0A089LL43_PAEBO</name>
<evidence type="ECO:0000256" key="1">
    <source>
        <dbReference type="ARBA" id="ARBA00009156"/>
    </source>
</evidence>
<comment type="similarity">
    <text evidence="1">Belongs to the FGGY kinase family.</text>
</comment>
<evidence type="ECO:0000313" key="6">
    <source>
        <dbReference type="EMBL" id="AIQ61622.1"/>
    </source>
</evidence>
<dbReference type="KEGG" id="pbd:PBOR_35515"/>
<dbReference type="PANTHER" id="PTHR43095:SF5">
    <property type="entry name" value="XYLULOSE KINASE"/>
    <property type="match status" value="1"/>
</dbReference>
<evidence type="ECO:0000259" key="5">
    <source>
        <dbReference type="Pfam" id="PF02782"/>
    </source>
</evidence>
<dbReference type="RefSeq" id="WP_042218538.1">
    <property type="nucleotide sequence ID" value="NZ_CP009285.1"/>
</dbReference>
<dbReference type="HOGENOM" id="CLU_509692_0_0_9"/>
<feature type="domain" description="Carbohydrate kinase FGGY C-terminal" evidence="5">
    <location>
        <begin position="276"/>
        <end position="473"/>
    </location>
</feature>